<keyword evidence="5" id="KW-1185">Reference proteome</keyword>
<dbReference type="InterPro" id="IPR006894">
    <property type="entry name" value="HupH_Hydgase_express_prot_C"/>
</dbReference>
<organism evidence="4 5">
    <name type="scientific">Methylococcus geothermalis</name>
    <dbReference type="NCBI Taxonomy" id="2681310"/>
    <lineage>
        <taxon>Bacteria</taxon>
        <taxon>Pseudomonadati</taxon>
        <taxon>Pseudomonadota</taxon>
        <taxon>Gammaproteobacteria</taxon>
        <taxon>Methylococcales</taxon>
        <taxon>Methylococcaceae</taxon>
        <taxon>Methylococcus</taxon>
    </lineage>
</organism>
<dbReference type="RefSeq" id="WP_169601461.1">
    <property type="nucleotide sequence ID" value="NZ_CP046565.1"/>
</dbReference>
<feature type="region of interest" description="Disordered" evidence="2">
    <location>
        <begin position="1"/>
        <end position="20"/>
    </location>
</feature>
<comment type="similarity">
    <text evidence="1">Belongs to the HupH/HyaF family.</text>
</comment>
<evidence type="ECO:0000256" key="2">
    <source>
        <dbReference type="SAM" id="MobiDB-lite"/>
    </source>
</evidence>
<evidence type="ECO:0000259" key="3">
    <source>
        <dbReference type="Pfam" id="PF04809"/>
    </source>
</evidence>
<feature type="domain" description="HupH hydrogenase expression protein C-terminal" evidence="3">
    <location>
        <begin position="80"/>
        <end position="143"/>
    </location>
</feature>
<feature type="domain" description="HupH hydrogenase expression protein C-terminal" evidence="3">
    <location>
        <begin position="161"/>
        <end position="276"/>
    </location>
</feature>
<gene>
    <name evidence="4" type="ORF">GNH96_00985</name>
</gene>
<dbReference type="InterPro" id="IPR038527">
    <property type="entry name" value="HupH_C_sf"/>
</dbReference>
<proteinExistence type="inferred from homology"/>
<dbReference type="Pfam" id="PF04809">
    <property type="entry name" value="HupH_C"/>
    <property type="match status" value="2"/>
</dbReference>
<protein>
    <submittedName>
        <fullName evidence="4">Hydrogenase expression/formation protein</fullName>
    </submittedName>
</protein>
<evidence type="ECO:0000256" key="1">
    <source>
        <dbReference type="ARBA" id="ARBA00010832"/>
    </source>
</evidence>
<sequence>MQDDSAFIATETAPPIRPHDDPECAYPPMPETMATFAPPALHALSPAEIGGGRAVLQEVIDRLAGHSGAIDLARCDTPSRRFVDEVLGEGEVIIRIAAPRDRLMIRESVFAGVWRIQHYQDDEPRLDYLETGPVPGTVYEWAERLTADAPPQRPQRFPEGLMNAPALLTEIFDHSADCRADRPHVINLSLLPLTPEDSNFLIETLGLAGLSILSRGYGDCRVSLTRLPNVWWVQYFNSPGQLILNTLEITRLPAVVKAAPEDLEDSRVRIAEALEQLG</sequence>
<evidence type="ECO:0000313" key="5">
    <source>
        <dbReference type="Proteomes" id="UP000503004"/>
    </source>
</evidence>
<dbReference type="Gene3D" id="3.30.1370.140">
    <property type="entry name" value="HupH hydrogenase expression protein, C-terminal domain"/>
    <property type="match status" value="2"/>
</dbReference>
<dbReference type="EMBL" id="CP046565">
    <property type="protein sequence ID" value="QJD28681.1"/>
    <property type="molecule type" value="Genomic_DNA"/>
</dbReference>
<accession>A0A858Q4D0</accession>
<dbReference type="AlphaFoldDB" id="A0A858Q4D0"/>
<name>A0A858Q4D0_9GAMM</name>
<evidence type="ECO:0000313" key="4">
    <source>
        <dbReference type="EMBL" id="QJD28681.1"/>
    </source>
</evidence>
<reference evidence="5" key="1">
    <citation type="submission" date="2019-12" db="EMBL/GenBank/DDBJ databases">
        <authorList>
            <person name="Awala S.I."/>
            <person name="Rhee S.K."/>
        </authorList>
    </citation>
    <scope>NUCLEOTIDE SEQUENCE [LARGE SCALE GENOMIC DNA]</scope>
    <source>
        <strain evidence="5">IM1</strain>
    </source>
</reference>
<dbReference type="KEGG" id="metu:GNH96_00985"/>
<dbReference type="Proteomes" id="UP000503004">
    <property type="component" value="Chromosome"/>
</dbReference>